<name>A0A409VXX6_9AGAR</name>
<dbReference type="Proteomes" id="UP000284842">
    <property type="component" value="Unassembled WGS sequence"/>
</dbReference>
<feature type="compositionally biased region" description="Acidic residues" evidence="1">
    <location>
        <begin position="223"/>
        <end position="232"/>
    </location>
</feature>
<dbReference type="AlphaFoldDB" id="A0A409VXX6"/>
<feature type="compositionally biased region" description="Polar residues" evidence="1">
    <location>
        <begin position="276"/>
        <end position="285"/>
    </location>
</feature>
<evidence type="ECO:0000313" key="3">
    <source>
        <dbReference type="Proteomes" id="UP000284842"/>
    </source>
</evidence>
<comment type="caution">
    <text evidence="2">The sequence shown here is derived from an EMBL/GenBank/DDBJ whole genome shotgun (WGS) entry which is preliminary data.</text>
</comment>
<feature type="region of interest" description="Disordered" evidence="1">
    <location>
        <begin position="1"/>
        <end position="39"/>
    </location>
</feature>
<dbReference type="InParanoid" id="A0A409VXX6"/>
<proteinExistence type="predicted"/>
<gene>
    <name evidence="2" type="ORF">CVT24_009860</name>
</gene>
<feature type="compositionally biased region" description="Basic and acidic residues" evidence="1">
    <location>
        <begin position="202"/>
        <end position="222"/>
    </location>
</feature>
<dbReference type="EMBL" id="NHTK01005927">
    <property type="protein sequence ID" value="PPQ71124.1"/>
    <property type="molecule type" value="Genomic_DNA"/>
</dbReference>
<feature type="compositionally biased region" description="Low complexity" evidence="1">
    <location>
        <begin position="258"/>
        <end position="269"/>
    </location>
</feature>
<protein>
    <submittedName>
        <fullName evidence="2">Uncharacterized protein</fullName>
    </submittedName>
</protein>
<organism evidence="2 3">
    <name type="scientific">Panaeolus cyanescens</name>
    <dbReference type="NCBI Taxonomy" id="181874"/>
    <lineage>
        <taxon>Eukaryota</taxon>
        <taxon>Fungi</taxon>
        <taxon>Dikarya</taxon>
        <taxon>Basidiomycota</taxon>
        <taxon>Agaricomycotina</taxon>
        <taxon>Agaricomycetes</taxon>
        <taxon>Agaricomycetidae</taxon>
        <taxon>Agaricales</taxon>
        <taxon>Agaricineae</taxon>
        <taxon>Galeropsidaceae</taxon>
        <taxon>Panaeolus</taxon>
    </lineage>
</organism>
<dbReference type="OrthoDB" id="5396103at2759"/>
<dbReference type="STRING" id="181874.A0A409VXX6"/>
<reference evidence="2 3" key="1">
    <citation type="journal article" date="2018" name="Evol. Lett.">
        <title>Horizontal gene cluster transfer increased hallucinogenic mushroom diversity.</title>
        <authorList>
            <person name="Reynolds H.T."/>
            <person name="Vijayakumar V."/>
            <person name="Gluck-Thaler E."/>
            <person name="Korotkin H.B."/>
            <person name="Matheny P.B."/>
            <person name="Slot J.C."/>
        </authorList>
    </citation>
    <scope>NUCLEOTIDE SEQUENCE [LARGE SCALE GENOMIC DNA]</scope>
    <source>
        <strain evidence="2 3">2629</strain>
    </source>
</reference>
<accession>A0A409VXX6</accession>
<feature type="compositionally biased region" description="Low complexity" evidence="1">
    <location>
        <begin position="295"/>
        <end position="308"/>
    </location>
</feature>
<feature type="region of interest" description="Disordered" evidence="1">
    <location>
        <begin position="425"/>
        <end position="448"/>
    </location>
</feature>
<evidence type="ECO:0000256" key="1">
    <source>
        <dbReference type="SAM" id="MobiDB-lite"/>
    </source>
</evidence>
<feature type="region of interest" description="Disordered" evidence="1">
    <location>
        <begin position="67"/>
        <end position="146"/>
    </location>
</feature>
<feature type="region of interest" description="Disordered" evidence="1">
    <location>
        <begin position="195"/>
        <end position="368"/>
    </location>
</feature>
<feature type="compositionally biased region" description="Basic and acidic residues" evidence="1">
    <location>
        <begin position="426"/>
        <end position="435"/>
    </location>
</feature>
<evidence type="ECO:0000313" key="2">
    <source>
        <dbReference type="EMBL" id="PPQ71124.1"/>
    </source>
</evidence>
<feature type="compositionally biased region" description="Low complexity" evidence="1">
    <location>
        <begin position="96"/>
        <end position="108"/>
    </location>
</feature>
<keyword evidence="3" id="KW-1185">Reference proteome</keyword>
<sequence length="448" mass="48177">MPKASSRAPLPATSSDFALPSSTSSPGASSSSITLDDPGLLFHRFRRPSLLQKSGYISEARLHSPLASSFTLHARRRSQNNYIQEESESDRDRMLTDSPSSSETTTPPLKAPVSGEEDATSKPSRQPPSTPPRRKSSASIDAADMPTIFNRRLAFPLKQPRILNLLAESRPEEAEVKSEAAFQRLVASVSEWPAQPRTPRSFIDRGRYPEEAGHDEVTREETPSDDEDEINEEGQFAFAPPPPTGTQPINIAKSHTRSGSVAGSVAGSVNGDDTGMSISETSSSFGGAAMDVDMPLGSPLLPSSTPLGQWRYTPPPTASVVRSNKRKQEDRYDPYSHPSKRRAVSPSVHNLRESHHSTNSPISRSSGSRLPIAIPISIPTSNVSSAASSPTIGNSYPSFPRGLSITSSPTLRPLSMASPILRPLGRRRDENEREIAGAGEAVNGLTLG</sequence>
<feature type="compositionally biased region" description="Low complexity" evidence="1">
    <location>
        <begin position="21"/>
        <end position="32"/>
    </location>
</feature>
<feature type="compositionally biased region" description="Polar residues" evidence="1">
    <location>
        <begin position="357"/>
        <end position="368"/>
    </location>
</feature>